<feature type="domain" description="Co-chaperone DjlA N-terminal" evidence="1">
    <location>
        <begin position="3"/>
        <end position="119"/>
    </location>
</feature>
<organism evidence="2 3">
    <name type="scientific">Lentibacter algarum</name>
    <dbReference type="NCBI Taxonomy" id="576131"/>
    <lineage>
        <taxon>Bacteria</taxon>
        <taxon>Pseudomonadati</taxon>
        <taxon>Pseudomonadota</taxon>
        <taxon>Alphaproteobacteria</taxon>
        <taxon>Rhodobacterales</taxon>
        <taxon>Roseobacteraceae</taxon>
        <taxon>Lentibacter</taxon>
    </lineage>
</organism>
<evidence type="ECO:0000259" key="1">
    <source>
        <dbReference type="Pfam" id="PF05099"/>
    </source>
</evidence>
<dbReference type="AlphaFoldDB" id="A0A1H3L3N2"/>
<gene>
    <name evidence="2" type="ORF">SAMN05444486_102900</name>
</gene>
<dbReference type="Pfam" id="PF05099">
    <property type="entry name" value="TerB"/>
    <property type="match status" value="1"/>
</dbReference>
<dbReference type="GeneID" id="78124952"/>
<dbReference type="EMBL" id="FNPR01000002">
    <property type="protein sequence ID" value="SDY58514.1"/>
    <property type="molecule type" value="Genomic_DNA"/>
</dbReference>
<evidence type="ECO:0000313" key="2">
    <source>
        <dbReference type="EMBL" id="SDY58514.1"/>
    </source>
</evidence>
<dbReference type="RefSeq" id="WP_089891419.1">
    <property type="nucleotide sequence ID" value="NZ_FNPR01000002.1"/>
</dbReference>
<sequence length="133" mass="14490">MLKLIELIIIAAAVDGKIDKSEQETILRILAQNSTTPPLSNAQLASVQDQLAHRFKKGETREGVIMQAASSLDSNARHLAYAITVEVVMADGQLTPGEIDFLGEQCKLLNLDPANVEKIHFSAELRYGFGNLS</sequence>
<dbReference type="InterPro" id="IPR007791">
    <property type="entry name" value="DjlA_N"/>
</dbReference>
<dbReference type="Gene3D" id="1.10.3680.10">
    <property type="entry name" value="TerB-like"/>
    <property type="match status" value="1"/>
</dbReference>
<dbReference type="SUPFAM" id="SSF158682">
    <property type="entry name" value="TerB-like"/>
    <property type="match status" value="1"/>
</dbReference>
<accession>A0A1H3L3N2</accession>
<protein>
    <submittedName>
        <fullName evidence="2">Tellurite resistance protein TerB</fullName>
    </submittedName>
</protein>
<dbReference type="Proteomes" id="UP000199026">
    <property type="component" value="Unassembled WGS sequence"/>
</dbReference>
<dbReference type="CDD" id="cd07177">
    <property type="entry name" value="terB_like"/>
    <property type="match status" value="1"/>
</dbReference>
<evidence type="ECO:0000313" key="3">
    <source>
        <dbReference type="Proteomes" id="UP000199026"/>
    </source>
</evidence>
<dbReference type="InterPro" id="IPR029024">
    <property type="entry name" value="TerB-like"/>
</dbReference>
<reference evidence="2 3" key="1">
    <citation type="submission" date="2016-10" db="EMBL/GenBank/DDBJ databases">
        <authorList>
            <person name="de Groot N.N."/>
        </authorList>
    </citation>
    <scope>NUCLEOTIDE SEQUENCE [LARGE SCALE GENOMIC DNA]</scope>
    <source>
        <strain evidence="2 3">DSM 24677</strain>
    </source>
</reference>
<keyword evidence="3" id="KW-1185">Reference proteome</keyword>
<proteinExistence type="predicted"/>
<name>A0A1H3L3N2_9RHOB</name>